<reference evidence="2 3" key="1">
    <citation type="journal article" date="2018" name="Nat. Ecol. Evol.">
        <title>Pezizomycetes genomes reveal the molecular basis of ectomycorrhizal truffle lifestyle.</title>
        <authorList>
            <person name="Murat C."/>
            <person name="Payen T."/>
            <person name="Noel B."/>
            <person name="Kuo A."/>
            <person name="Morin E."/>
            <person name="Chen J."/>
            <person name="Kohler A."/>
            <person name="Krizsan K."/>
            <person name="Balestrini R."/>
            <person name="Da Silva C."/>
            <person name="Montanini B."/>
            <person name="Hainaut M."/>
            <person name="Levati E."/>
            <person name="Barry K.W."/>
            <person name="Belfiori B."/>
            <person name="Cichocki N."/>
            <person name="Clum A."/>
            <person name="Dockter R.B."/>
            <person name="Fauchery L."/>
            <person name="Guy J."/>
            <person name="Iotti M."/>
            <person name="Le Tacon F."/>
            <person name="Lindquist E.A."/>
            <person name="Lipzen A."/>
            <person name="Malagnac F."/>
            <person name="Mello A."/>
            <person name="Molinier V."/>
            <person name="Miyauchi S."/>
            <person name="Poulain J."/>
            <person name="Riccioni C."/>
            <person name="Rubini A."/>
            <person name="Sitrit Y."/>
            <person name="Splivallo R."/>
            <person name="Traeger S."/>
            <person name="Wang M."/>
            <person name="Zifcakova L."/>
            <person name="Wipf D."/>
            <person name="Zambonelli A."/>
            <person name="Paolocci F."/>
            <person name="Nowrousian M."/>
            <person name="Ottonello S."/>
            <person name="Baldrian P."/>
            <person name="Spatafora J.W."/>
            <person name="Henrissat B."/>
            <person name="Nagy L.G."/>
            <person name="Aury J.M."/>
            <person name="Wincker P."/>
            <person name="Grigoriev I.V."/>
            <person name="Bonfante P."/>
            <person name="Martin F.M."/>
        </authorList>
    </citation>
    <scope>NUCLEOTIDE SEQUENCE [LARGE SCALE GENOMIC DNA]</scope>
    <source>
        <strain evidence="2 3">CCBAS932</strain>
    </source>
</reference>
<dbReference type="InParanoid" id="A0A3N4L4H8"/>
<organism evidence="2 3">
    <name type="scientific">Morchella conica CCBAS932</name>
    <dbReference type="NCBI Taxonomy" id="1392247"/>
    <lineage>
        <taxon>Eukaryota</taxon>
        <taxon>Fungi</taxon>
        <taxon>Dikarya</taxon>
        <taxon>Ascomycota</taxon>
        <taxon>Pezizomycotina</taxon>
        <taxon>Pezizomycetes</taxon>
        <taxon>Pezizales</taxon>
        <taxon>Morchellaceae</taxon>
        <taxon>Morchella</taxon>
    </lineage>
</organism>
<sequence length="308" mass="32051">MPITLTATYTAYSTYSPHHHHYRPVPFTHTIFPPDPPHHSNTAQSNPTHGQKVSTDPSGRRSPKYEHSGPVAKDSLAADSLRTGGSFSAGGPTGISGSSGSGSTFAADPREGGGNIRTLHGGKEDLEEGLGHADRQVKEKTKESGDFSGSGSRGAFNVSAGELESLNAEGGRIGASSGGGGLGPSKYSGGDSIAEEGRGSRQTAGSTTTTTSGGRDKPIKKVPKTTRNEEILEPGLDWSEVPKDIETLPEIGSPEDPGRVGEIHLLLRKARRDFALATGIPKGGDSENPYEALSDSESAPETENPSRA</sequence>
<name>A0A3N4L4H8_9PEZI</name>
<feature type="compositionally biased region" description="Gly residues" evidence="1">
    <location>
        <begin position="87"/>
        <end position="100"/>
    </location>
</feature>
<dbReference type="EMBL" id="ML119109">
    <property type="protein sequence ID" value="RPB16412.1"/>
    <property type="molecule type" value="Genomic_DNA"/>
</dbReference>
<feature type="compositionally biased region" description="Polar residues" evidence="1">
    <location>
        <begin position="295"/>
        <end position="308"/>
    </location>
</feature>
<dbReference type="Proteomes" id="UP000277580">
    <property type="component" value="Unassembled WGS sequence"/>
</dbReference>
<dbReference type="AlphaFoldDB" id="A0A3N4L4H8"/>
<feature type="region of interest" description="Disordered" evidence="1">
    <location>
        <begin position="278"/>
        <end position="308"/>
    </location>
</feature>
<feature type="region of interest" description="Disordered" evidence="1">
    <location>
        <begin position="26"/>
        <end position="259"/>
    </location>
</feature>
<keyword evidence="3" id="KW-1185">Reference proteome</keyword>
<feature type="compositionally biased region" description="Polar residues" evidence="1">
    <location>
        <begin position="39"/>
        <end position="57"/>
    </location>
</feature>
<feature type="compositionally biased region" description="Gly residues" evidence="1">
    <location>
        <begin position="171"/>
        <end position="183"/>
    </location>
</feature>
<evidence type="ECO:0000256" key="1">
    <source>
        <dbReference type="SAM" id="MobiDB-lite"/>
    </source>
</evidence>
<evidence type="ECO:0000313" key="3">
    <source>
        <dbReference type="Proteomes" id="UP000277580"/>
    </source>
</evidence>
<dbReference type="OrthoDB" id="5383057at2759"/>
<proteinExistence type="predicted"/>
<feature type="compositionally biased region" description="Basic and acidic residues" evidence="1">
    <location>
        <begin position="121"/>
        <end position="145"/>
    </location>
</feature>
<feature type="compositionally biased region" description="Low complexity" evidence="1">
    <location>
        <begin position="200"/>
        <end position="213"/>
    </location>
</feature>
<accession>A0A3N4L4H8</accession>
<protein>
    <submittedName>
        <fullName evidence="2">Uncharacterized protein</fullName>
    </submittedName>
</protein>
<gene>
    <name evidence="2" type="ORF">P167DRAFT_602597</name>
</gene>
<evidence type="ECO:0000313" key="2">
    <source>
        <dbReference type="EMBL" id="RPB16412.1"/>
    </source>
</evidence>